<protein>
    <submittedName>
        <fullName evidence="1">Uncharacterized protein</fullName>
    </submittedName>
</protein>
<name>A0A9P8GQJ3_AURME</name>
<comment type="caution">
    <text evidence="1">The sequence shown here is derived from an EMBL/GenBank/DDBJ whole genome shotgun (WGS) entry which is preliminary data.</text>
</comment>
<sequence length="195" mass="21079">MYSVPWLTVGTEAVAGAVEAVGSEKRSILDLARTSDTLVDKRLVELLLHVAGSARHADINTSLSSIASIDTVADSVAGNVDRLQVTAGIINTALDNKSGAAFRDENVVVGLRTGRVTIEYEELAVVLMALASLSASNGMATDARETEVYTILTIYSAMKPQTRNQSRAAYRQGIRSDQERYFLTSGEVDEREKLR</sequence>
<evidence type="ECO:0000313" key="1">
    <source>
        <dbReference type="EMBL" id="KAH0237925.1"/>
    </source>
</evidence>
<accession>A0A9P8GQJ3</accession>
<gene>
    <name evidence="1" type="ORF">KCV03_g161</name>
</gene>
<feature type="non-terminal residue" evidence="1">
    <location>
        <position position="195"/>
    </location>
</feature>
<evidence type="ECO:0000313" key="2">
    <source>
        <dbReference type="Proteomes" id="UP000767238"/>
    </source>
</evidence>
<dbReference type="AlphaFoldDB" id="A0A9P8GQJ3"/>
<dbReference type="EMBL" id="JAHFYH010000001">
    <property type="protein sequence ID" value="KAH0237925.1"/>
    <property type="molecule type" value="Genomic_DNA"/>
</dbReference>
<proteinExistence type="predicted"/>
<dbReference type="Proteomes" id="UP000767238">
    <property type="component" value="Unassembled WGS sequence"/>
</dbReference>
<reference evidence="1" key="2">
    <citation type="submission" date="2021-08" db="EMBL/GenBank/DDBJ databases">
        <authorList>
            <person name="Gostincar C."/>
            <person name="Sun X."/>
            <person name="Song Z."/>
            <person name="Gunde-Cimerman N."/>
        </authorList>
    </citation>
    <scope>NUCLEOTIDE SEQUENCE</scope>
    <source>
        <strain evidence="1">EXF-8016</strain>
    </source>
</reference>
<reference evidence="1" key="1">
    <citation type="journal article" date="2021" name="J Fungi (Basel)">
        <title>Virulence traits and population genomics of the black yeast Aureobasidium melanogenum.</title>
        <authorList>
            <person name="Cernosa A."/>
            <person name="Sun X."/>
            <person name="Gostincar C."/>
            <person name="Fang C."/>
            <person name="Gunde-Cimerman N."/>
            <person name="Song Z."/>
        </authorList>
    </citation>
    <scope>NUCLEOTIDE SEQUENCE</scope>
    <source>
        <strain evidence="1">EXF-8016</strain>
    </source>
</reference>
<organism evidence="1 2">
    <name type="scientific">Aureobasidium melanogenum</name>
    <name type="common">Aureobasidium pullulans var. melanogenum</name>
    <dbReference type="NCBI Taxonomy" id="46634"/>
    <lineage>
        <taxon>Eukaryota</taxon>
        <taxon>Fungi</taxon>
        <taxon>Dikarya</taxon>
        <taxon>Ascomycota</taxon>
        <taxon>Pezizomycotina</taxon>
        <taxon>Dothideomycetes</taxon>
        <taxon>Dothideomycetidae</taxon>
        <taxon>Dothideales</taxon>
        <taxon>Saccotheciaceae</taxon>
        <taxon>Aureobasidium</taxon>
    </lineage>
</organism>